<dbReference type="AlphaFoldDB" id="A0A0M0JCE6"/>
<dbReference type="Proteomes" id="UP000037460">
    <property type="component" value="Unassembled WGS sequence"/>
</dbReference>
<evidence type="ECO:0000256" key="2">
    <source>
        <dbReference type="ARBA" id="ARBA00023043"/>
    </source>
</evidence>
<dbReference type="PANTHER" id="PTHR24171:SF10">
    <property type="entry name" value="ANKYRIN REPEAT DOMAIN-CONTAINING PROTEIN 29-LIKE"/>
    <property type="match status" value="1"/>
</dbReference>
<organism evidence="5 6">
    <name type="scientific">Chrysochromulina tobinii</name>
    <dbReference type="NCBI Taxonomy" id="1460289"/>
    <lineage>
        <taxon>Eukaryota</taxon>
        <taxon>Haptista</taxon>
        <taxon>Haptophyta</taxon>
        <taxon>Prymnesiophyceae</taxon>
        <taxon>Prymnesiales</taxon>
        <taxon>Chrysochromulinaceae</taxon>
        <taxon>Chrysochromulina</taxon>
    </lineage>
</organism>
<dbReference type="PROSITE" id="PS50088">
    <property type="entry name" value="ANK_REPEAT"/>
    <property type="match status" value="2"/>
</dbReference>
<dbReference type="SUPFAM" id="SSF48403">
    <property type="entry name" value="Ankyrin repeat"/>
    <property type="match status" value="1"/>
</dbReference>
<proteinExistence type="predicted"/>
<evidence type="ECO:0000313" key="6">
    <source>
        <dbReference type="Proteomes" id="UP000037460"/>
    </source>
</evidence>
<dbReference type="PROSITE" id="PS50297">
    <property type="entry name" value="ANK_REP_REGION"/>
    <property type="match status" value="2"/>
</dbReference>
<dbReference type="OrthoDB" id="194358at2759"/>
<dbReference type="PRINTS" id="PR01415">
    <property type="entry name" value="ANKYRIN"/>
</dbReference>
<dbReference type="Pfam" id="PF12796">
    <property type="entry name" value="Ank_2"/>
    <property type="match status" value="2"/>
</dbReference>
<dbReference type="SMART" id="SM00248">
    <property type="entry name" value="ANK"/>
    <property type="match status" value="4"/>
</dbReference>
<feature type="region of interest" description="Disordered" evidence="4">
    <location>
        <begin position="51"/>
        <end position="77"/>
    </location>
</feature>
<dbReference type="InterPro" id="IPR002110">
    <property type="entry name" value="Ankyrin_rpt"/>
</dbReference>
<keyword evidence="1" id="KW-0677">Repeat</keyword>
<accession>A0A0M0JCE6</accession>
<dbReference type="InterPro" id="IPR036770">
    <property type="entry name" value="Ankyrin_rpt-contain_sf"/>
</dbReference>
<keyword evidence="2 3" id="KW-0040">ANK repeat</keyword>
<evidence type="ECO:0000256" key="1">
    <source>
        <dbReference type="ARBA" id="ARBA00022737"/>
    </source>
</evidence>
<dbReference type="PANTHER" id="PTHR24171">
    <property type="entry name" value="ANKYRIN REPEAT DOMAIN-CONTAINING PROTEIN 39-RELATED"/>
    <property type="match status" value="1"/>
</dbReference>
<evidence type="ECO:0000313" key="5">
    <source>
        <dbReference type="EMBL" id="KOO24271.1"/>
    </source>
</evidence>
<protein>
    <submittedName>
        <fullName evidence="5">Ankyrin repeat domain protein</fullName>
    </submittedName>
</protein>
<name>A0A0M0JCE6_9EUKA</name>
<evidence type="ECO:0000256" key="3">
    <source>
        <dbReference type="PROSITE-ProRule" id="PRU00023"/>
    </source>
</evidence>
<gene>
    <name evidence="5" type="ORF">Ctob_006080</name>
</gene>
<reference evidence="6" key="1">
    <citation type="journal article" date="2015" name="PLoS Genet.">
        <title>Genome Sequence and Transcriptome Analyses of Chrysochromulina tobin: Metabolic Tools for Enhanced Algal Fitness in the Prominent Order Prymnesiales (Haptophyceae).</title>
        <authorList>
            <person name="Hovde B.T."/>
            <person name="Deodato C.R."/>
            <person name="Hunsperger H.M."/>
            <person name="Ryken S.A."/>
            <person name="Yost W."/>
            <person name="Jha R.K."/>
            <person name="Patterson J."/>
            <person name="Monnat R.J. Jr."/>
            <person name="Barlow S.B."/>
            <person name="Starkenburg S.R."/>
            <person name="Cattolico R.A."/>
        </authorList>
    </citation>
    <scope>NUCLEOTIDE SEQUENCE</scope>
    <source>
        <strain evidence="6">CCMP291</strain>
    </source>
</reference>
<dbReference type="EMBL" id="JWZX01003110">
    <property type="protein sequence ID" value="KOO24271.1"/>
    <property type="molecule type" value="Genomic_DNA"/>
</dbReference>
<evidence type="ECO:0000256" key="4">
    <source>
        <dbReference type="SAM" id="MobiDB-lite"/>
    </source>
</evidence>
<sequence>MYEEQKHMMLMGASMMINTRVQSPTGLLQEKQATDPPYGIPERDLDALPEESAATVHSPARQRLGQRTTGSDALPPLALDKRPLPLFTVLLTSRTLTSVVQHKDPKQVTGELKGLSLCVASNQLSQVRELLNLGHDVNTVDADGDRTPLHWAAARGHRECIDLLLKAGADKTARDAEGRTPSELAVDCDRPAIRDLIKYGAPRQDSKKMTGTEGPVSMRCALGNPQELAGLLRAFEIERRKRASELEKDPRLRELFSVNKRDADGDRFPLHWAAARGSTACVKMLIEAGATIGALDANGNTAAALAFQFNQRATHEVLLRAIADLPLKASLLA</sequence>
<keyword evidence="6" id="KW-1185">Reference proteome</keyword>
<dbReference type="Gene3D" id="1.25.40.20">
    <property type="entry name" value="Ankyrin repeat-containing domain"/>
    <property type="match status" value="2"/>
</dbReference>
<comment type="caution">
    <text evidence="5">The sequence shown here is derived from an EMBL/GenBank/DDBJ whole genome shotgun (WGS) entry which is preliminary data.</text>
</comment>
<feature type="repeat" description="ANK" evidence="3">
    <location>
        <begin position="265"/>
        <end position="297"/>
    </location>
</feature>
<feature type="repeat" description="ANK" evidence="3">
    <location>
        <begin position="144"/>
        <end position="176"/>
    </location>
</feature>